<organism evidence="2 3">
    <name type="scientific">Chryseobacterium lathyri</name>
    <dbReference type="NCBI Taxonomy" id="395933"/>
    <lineage>
        <taxon>Bacteria</taxon>
        <taxon>Pseudomonadati</taxon>
        <taxon>Bacteroidota</taxon>
        <taxon>Flavobacteriia</taxon>
        <taxon>Flavobacteriales</taxon>
        <taxon>Weeksellaceae</taxon>
        <taxon>Chryseobacterium group</taxon>
        <taxon>Chryseobacterium</taxon>
    </lineage>
</organism>
<name>A0A511Y7K8_9FLAO</name>
<dbReference type="RefSeq" id="WP_111959346.1">
    <property type="nucleotide sequence ID" value="NZ_BJYI01000004.1"/>
</dbReference>
<evidence type="ECO:0000256" key="1">
    <source>
        <dbReference type="SAM" id="MobiDB-lite"/>
    </source>
</evidence>
<feature type="compositionally biased region" description="Polar residues" evidence="1">
    <location>
        <begin position="49"/>
        <end position="63"/>
    </location>
</feature>
<feature type="region of interest" description="Disordered" evidence="1">
    <location>
        <begin position="43"/>
        <end position="65"/>
    </location>
</feature>
<reference evidence="2 3" key="1">
    <citation type="submission" date="2019-07" db="EMBL/GenBank/DDBJ databases">
        <title>Whole genome shotgun sequence of Chryseobacterium lathyri NBRC 105250.</title>
        <authorList>
            <person name="Hosoyama A."/>
            <person name="Uohara A."/>
            <person name="Ohji S."/>
            <person name="Ichikawa N."/>
        </authorList>
    </citation>
    <scope>NUCLEOTIDE SEQUENCE [LARGE SCALE GENOMIC DNA]</scope>
    <source>
        <strain evidence="2 3">NBRC 105250</strain>
    </source>
</reference>
<evidence type="ECO:0000313" key="3">
    <source>
        <dbReference type="Proteomes" id="UP000321150"/>
    </source>
</evidence>
<feature type="region of interest" description="Disordered" evidence="1">
    <location>
        <begin position="1"/>
        <end position="24"/>
    </location>
</feature>
<proteinExistence type="predicted"/>
<evidence type="ECO:0000313" key="2">
    <source>
        <dbReference type="EMBL" id="GEN71179.1"/>
    </source>
</evidence>
<dbReference type="InterPro" id="IPR021823">
    <property type="entry name" value="DUF3408"/>
</dbReference>
<dbReference type="EMBL" id="BJYI01000004">
    <property type="protein sequence ID" value="GEN71179.1"/>
    <property type="molecule type" value="Genomic_DNA"/>
</dbReference>
<sequence>MEEQKPDQKKKPALPEISNTEMLDLILEPAEPSPVAAIVPEVESDIQNEENTSSGASGNNGMSTVLKGKSKRTVQNNYETLFLQGRNISGSKGKVVYIHPDFHRRITRILQIVGEDKISLFTYLHHILEHHFSLFEKEIIADFNRKNNEPIL</sequence>
<protein>
    <recommendedName>
        <fullName evidence="4">Conjugal transfer protein TraB</fullName>
    </recommendedName>
</protein>
<dbReference type="Pfam" id="PF11888">
    <property type="entry name" value="DUF3408"/>
    <property type="match status" value="1"/>
</dbReference>
<accession>A0A511Y7K8</accession>
<gene>
    <name evidence="2" type="ORF">CLA01_12510</name>
</gene>
<dbReference type="AlphaFoldDB" id="A0A511Y7K8"/>
<comment type="caution">
    <text evidence="2">The sequence shown here is derived from an EMBL/GenBank/DDBJ whole genome shotgun (WGS) entry which is preliminary data.</text>
</comment>
<dbReference type="Proteomes" id="UP000321150">
    <property type="component" value="Unassembled WGS sequence"/>
</dbReference>
<evidence type="ECO:0008006" key="4">
    <source>
        <dbReference type="Google" id="ProtNLM"/>
    </source>
</evidence>
<feature type="compositionally biased region" description="Basic and acidic residues" evidence="1">
    <location>
        <begin position="1"/>
        <end position="10"/>
    </location>
</feature>
<dbReference type="OrthoDB" id="949719at2"/>